<protein>
    <submittedName>
        <fullName evidence="7">YhgE/Pip domain-containing protein</fullName>
    </submittedName>
</protein>
<evidence type="ECO:0000256" key="3">
    <source>
        <dbReference type="ARBA" id="ARBA00022989"/>
    </source>
</evidence>
<dbReference type="EMBL" id="DVFO01000003">
    <property type="protein sequence ID" value="HIQ60081.1"/>
    <property type="molecule type" value="Genomic_DNA"/>
</dbReference>
<evidence type="ECO:0000256" key="5">
    <source>
        <dbReference type="SAM" id="Phobius"/>
    </source>
</evidence>
<dbReference type="GO" id="GO:0016020">
    <property type="term" value="C:membrane"/>
    <property type="evidence" value="ECO:0007669"/>
    <property type="project" value="UniProtKB-SubCell"/>
</dbReference>
<dbReference type="Pfam" id="PF12698">
    <property type="entry name" value="ABC2_membrane_3"/>
    <property type="match status" value="2"/>
</dbReference>
<feature type="transmembrane region" description="Helical" evidence="5">
    <location>
        <begin position="635"/>
        <end position="655"/>
    </location>
</feature>
<proteinExistence type="predicted"/>
<evidence type="ECO:0000256" key="1">
    <source>
        <dbReference type="ARBA" id="ARBA00004141"/>
    </source>
</evidence>
<evidence type="ECO:0000313" key="8">
    <source>
        <dbReference type="Proteomes" id="UP000886879"/>
    </source>
</evidence>
<comment type="subcellular location">
    <subcellularLocation>
        <location evidence="1">Membrane</location>
        <topology evidence="1">Multi-pass membrane protein</topology>
    </subcellularLocation>
</comment>
<feature type="transmembrane region" description="Helical" evidence="5">
    <location>
        <begin position="12"/>
        <end position="38"/>
    </location>
</feature>
<accession>A0A9D1CFK2</accession>
<dbReference type="Gene3D" id="3.40.1710.10">
    <property type="entry name" value="abc type-2 transporter like domain"/>
    <property type="match status" value="1"/>
</dbReference>
<dbReference type="SUPFAM" id="SSF58104">
    <property type="entry name" value="Methyl-accepting chemotaxis protein (MCP) signaling domain"/>
    <property type="match status" value="1"/>
</dbReference>
<dbReference type="PANTHER" id="PTHR43077">
    <property type="entry name" value="TRANSPORT PERMEASE YVFS-RELATED"/>
    <property type="match status" value="1"/>
</dbReference>
<name>A0A9D1CFK2_9FIRM</name>
<sequence length="760" mass="80702">MKRQEWKRLFHNPLLLVVMVAIIAIPTIYTTLFLGSMWDPYGNVEHLPVAVVNLDQPVTVEDETYDIGQSLVDNLKEDASLDFHFMSQEEAQEGLADGTYYMVITIPEDFSQRAASITEAHPQTMELKYETNPGTNYIASKLGESAMKEMELGVREEVTRTYATTMLEQIGVVGDGMTQAADGSGELKDGANTLTQGAQSLTDYLGQLSQSSLTFVDGSQRLSQGLGEYLAGVTQVAEGSGALNDGAKQLEDGLGQLQQATQPLTQGVEQLQAGAQNLAQGAGQAASSSGTLSQGAAQVDESLGALLAGLQTLQSQTADLPQSAQALAEGAKQLEQGLQGLSLAIQSGQVSGEQLQALVGQLQQGADQLSQGLGQLNQQAPALTQGIAQAAQGAGQLKDQGTAPLRSGAAQLQQGLDTLAQGSETLSRGVTQMQGQLPALTQGVDKLYQGAAQLHQGTQSLVDGAGQLLDNKAQLTEGMDALTQGSVQIQDAAGQLHQGAQTLTDGAQALEDGAATLQDKLAEGAQEIADTNTSDEVADQMAAPVDTQESQLTQVPNNGHGMAPYMMSVALWVGCIAFSLMYPLTQYSGELKSGFAWWRSKASVLYTVAILEALVMLGSLHLFNGFQPVDWGRTVLVALVAALTFMSVMYFFTCLMGKVGSFLMLIFMVLQLAGSVGTYPLELSGSFVPALNGWVPFTYTVRAFRSAIAGGQDITGCLVYLGVWLVVFTALTLVVFQVRTRRIRAKQPTLMVWLEEHSLA</sequence>
<feature type="transmembrane region" description="Helical" evidence="5">
    <location>
        <begin position="662"/>
        <end position="681"/>
    </location>
</feature>
<feature type="transmembrane region" description="Helical" evidence="5">
    <location>
        <begin position="603"/>
        <end position="623"/>
    </location>
</feature>
<dbReference type="Gene3D" id="1.10.287.950">
    <property type="entry name" value="Methyl-accepting chemotaxis protein"/>
    <property type="match status" value="2"/>
</dbReference>
<dbReference type="NCBIfam" id="TIGR03062">
    <property type="entry name" value="pip_yhgE_Cterm"/>
    <property type="match status" value="1"/>
</dbReference>
<gene>
    <name evidence="7" type="ORF">IAD31_00545</name>
</gene>
<dbReference type="InterPro" id="IPR017500">
    <property type="entry name" value="Phage_infect_YhgE_N"/>
</dbReference>
<dbReference type="PANTHER" id="PTHR43077:SF5">
    <property type="entry name" value="PHAGE INFECTION PROTEIN"/>
    <property type="match status" value="1"/>
</dbReference>
<evidence type="ECO:0000259" key="6">
    <source>
        <dbReference type="Pfam" id="PF12698"/>
    </source>
</evidence>
<feature type="transmembrane region" description="Helical" evidence="5">
    <location>
        <begin position="562"/>
        <end position="582"/>
    </location>
</feature>
<dbReference type="GO" id="GO:0140359">
    <property type="term" value="F:ABC-type transporter activity"/>
    <property type="evidence" value="ECO:0007669"/>
    <property type="project" value="InterPro"/>
</dbReference>
<reference evidence="7" key="1">
    <citation type="submission" date="2020-10" db="EMBL/GenBank/DDBJ databases">
        <authorList>
            <person name="Gilroy R."/>
        </authorList>
    </citation>
    <scope>NUCLEOTIDE SEQUENCE</scope>
    <source>
        <strain evidence="7">ChiGjej2B2-12916</strain>
    </source>
</reference>
<reference evidence="7" key="2">
    <citation type="journal article" date="2021" name="PeerJ">
        <title>Extensive microbial diversity within the chicken gut microbiome revealed by metagenomics and culture.</title>
        <authorList>
            <person name="Gilroy R."/>
            <person name="Ravi A."/>
            <person name="Getino M."/>
            <person name="Pursley I."/>
            <person name="Horton D.L."/>
            <person name="Alikhan N.F."/>
            <person name="Baker D."/>
            <person name="Gharbi K."/>
            <person name="Hall N."/>
            <person name="Watson M."/>
            <person name="Adriaenssens E.M."/>
            <person name="Foster-Nyarko E."/>
            <person name="Jarju S."/>
            <person name="Secka A."/>
            <person name="Antonio M."/>
            <person name="Oren A."/>
            <person name="Chaudhuri R.R."/>
            <person name="La Ragione R."/>
            <person name="Hildebrand F."/>
            <person name="Pallen M.J."/>
        </authorList>
    </citation>
    <scope>NUCLEOTIDE SEQUENCE</scope>
    <source>
        <strain evidence="7">ChiGjej2B2-12916</strain>
    </source>
</reference>
<evidence type="ECO:0000256" key="4">
    <source>
        <dbReference type="ARBA" id="ARBA00023136"/>
    </source>
</evidence>
<dbReference type="InterPro" id="IPR023908">
    <property type="entry name" value="xxxLxxG_rpt"/>
</dbReference>
<dbReference type="NCBIfam" id="TIGR03057">
    <property type="entry name" value="xxxLxxG_by_4"/>
    <property type="match status" value="3"/>
</dbReference>
<feature type="domain" description="ABC-2 type transporter transmembrane" evidence="6">
    <location>
        <begin position="527"/>
        <end position="733"/>
    </location>
</feature>
<dbReference type="InterPro" id="IPR017501">
    <property type="entry name" value="Phage_infect_YhgE_C"/>
</dbReference>
<evidence type="ECO:0000256" key="2">
    <source>
        <dbReference type="ARBA" id="ARBA00022692"/>
    </source>
</evidence>
<dbReference type="InterPro" id="IPR013525">
    <property type="entry name" value="ABC2_TM"/>
</dbReference>
<keyword evidence="4 5" id="KW-0472">Membrane</keyword>
<keyword evidence="3 5" id="KW-1133">Transmembrane helix</keyword>
<evidence type="ECO:0000313" key="7">
    <source>
        <dbReference type="EMBL" id="HIQ60081.1"/>
    </source>
</evidence>
<keyword evidence="2 5" id="KW-0812">Transmembrane</keyword>
<organism evidence="7 8">
    <name type="scientific">Candidatus Enterenecus faecium</name>
    <dbReference type="NCBI Taxonomy" id="2840780"/>
    <lineage>
        <taxon>Bacteria</taxon>
        <taxon>Bacillati</taxon>
        <taxon>Bacillota</taxon>
        <taxon>Clostridia</taxon>
        <taxon>Eubacteriales</taxon>
        <taxon>Candidatus Enterenecus</taxon>
    </lineage>
</organism>
<comment type="caution">
    <text evidence="7">The sequence shown here is derived from an EMBL/GenBank/DDBJ whole genome shotgun (WGS) entry which is preliminary data.</text>
</comment>
<dbReference type="AlphaFoldDB" id="A0A9D1CFK2"/>
<feature type="domain" description="ABC-2 type transporter transmembrane" evidence="6">
    <location>
        <begin position="21"/>
        <end position="151"/>
    </location>
</feature>
<dbReference type="Proteomes" id="UP000886879">
    <property type="component" value="Unassembled WGS sequence"/>
</dbReference>
<feature type="transmembrane region" description="Helical" evidence="5">
    <location>
        <begin position="718"/>
        <end position="736"/>
    </location>
</feature>
<dbReference type="NCBIfam" id="TIGR03061">
    <property type="entry name" value="pip_yhgE_Nterm"/>
    <property type="match status" value="1"/>
</dbReference>
<dbReference type="InterPro" id="IPR051328">
    <property type="entry name" value="T7SS_ABC-Transporter"/>
</dbReference>